<dbReference type="RefSeq" id="WP_249099281.1">
    <property type="nucleotide sequence ID" value="NZ_JAMAST010000003.1"/>
</dbReference>
<keyword evidence="5" id="KW-0560">Oxidoreductase</keyword>
<dbReference type="InterPro" id="IPR051169">
    <property type="entry name" value="NADH-Q_oxidoreductase"/>
</dbReference>
<reference evidence="7 8" key="1">
    <citation type="submission" date="2022-05" db="EMBL/GenBank/DDBJ databases">
        <title>Sporolactobacillus sp nov CPB3-1, isolated from tree bark (Mangifera indica L.).</title>
        <authorList>
            <person name="Phuengjayaem S."/>
            <person name="Tanasupawat S."/>
        </authorList>
    </citation>
    <scope>NUCLEOTIDE SEQUENCE [LARGE SCALE GENOMIC DNA]</scope>
    <source>
        <strain evidence="7 8">CPB3-1</strain>
    </source>
</reference>
<accession>A0ABT0M966</accession>
<dbReference type="EMBL" id="JAMAST010000003">
    <property type="protein sequence ID" value="MCL1631412.1"/>
    <property type="molecule type" value="Genomic_DNA"/>
</dbReference>
<evidence type="ECO:0000256" key="5">
    <source>
        <dbReference type="ARBA" id="ARBA00023002"/>
    </source>
</evidence>
<sequence>MSKKRIVILGAGYGGLRTLKKLQKIRPDAELMLIDKNDYHCETTALHEVAAGTSNADEICYSLDLVVDRSQTSFIQDVVVCVEPEKRRVLLKNHAPVSYDYLLISLGFEPELFGIQGMEHYGLFISDIPSVTKIRAHIEEQFEKWTEDHRLEHLVIVVGGAGFTSFEFLGELTNRMPALIERYHIDKNLVRIICIEPTPNALPMFHRRLAEYGAGRLSSRGVAFVIGRVASVDEGRIDYRTDDQIQSIQAGTFVWTGGVSGSSVVAASGFNQRRGRVTVNRDLSVQGHSEILIIGDCSAVINPQSGRPYPTTAQIALQQADCAAYNLNAMLHGNPTKPFVYNYKGTVCSLGKNDAVGEVMGRKLKGRPASIMKKVIENRALAKIGGVETMIKKGRFSLIK</sequence>
<organism evidence="7 8">
    <name type="scientific">Sporolactobacillus mangiferae</name>
    <dbReference type="NCBI Taxonomy" id="2940498"/>
    <lineage>
        <taxon>Bacteria</taxon>
        <taxon>Bacillati</taxon>
        <taxon>Bacillota</taxon>
        <taxon>Bacilli</taxon>
        <taxon>Bacillales</taxon>
        <taxon>Sporolactobacillaceae</taxon>
        <taxon>Sporolactobacillus</taxon>
    </lineage>
</organism>
<feature type="domain" description="FAD/NAD(P)-binding" evidence="6">
    <location>
        <begin position="5"/>
        <end position="320"/>
    </location>
</feature>
<name>A0ABT0M966_9BACL</name>
<keyword evidence="8" id="KW-1185">Reference proteome</keyword>
<protein>
    <submittedName>
        <fullName evidence="7">NAD(P)/FAD-dependent oxidoreductase</fullName>
    </submittedName>
</protein>
<evidence type="ECO:0000313" key="7">
    <source>
        <dbReference type="EMBL" id="MCL1631412.1"/>
    </source>
</evidence>
<gene>
    <name evidence="7" type="ORF">M3N64_05525</name>
</gene>
<dbReference type="Pfam" id="PF07992">
    <property type="entry name" value="Pyr_redox_2"/>
    <property type="match status" value="1"/>
</dbReference>
<evidence type="ECO:0000256" key="3">
    <source>
        <dbReference type="ARBA" id="ARBA00022630"/>
    </source>
</evidence>
<evidence type="ECO:0000256" key="4">
    <source>
        <dbReference type="ARBA" id="ARBA00022827"/>
    </source>
</evidence>
<evidence type="ECO:0000313" key="8">
    <source>
        <dbReference type="Proteomes" id="UP001203004"/>
    </source>
</evidence>
<keyword evidence="3" id="KW-0285">Flavoprotein</keyword>
<dbReference type="InterPro" id="IPR023753">
    <property type="entry name" value="FAD/NAD-binding_dom"/>
</dbReference>
<dbReference type="InterPro" id="IPR036188">
    <property type="entry name" value="FAD/NAD-bd_sf"/>
</dbReference>
<dbReference type="PANTHER" id="PTHR42913:SF3">
    <property type="entry name" value="64 KDA MITOCHONDRIAL NADH DEHYDROGENASE (EUROFUNG)"/>
    <property type="match status" value="1"/>
</dbReference>
<dbReference type="Proteomes" id="UP001203004">
    <property type="component" value="Unassembled WGS sequence"/>
</dbReference>
<keyword evidence="4" id="KW-0274">FAD</keyword>
<comment type="similarity">
    <text evidence="2">Belongs to the NADH dehydrogenase family.</text>
</comment>
<evidence type="ECO:0000256" key="1">
    <source>
        <dbReference type="ARBA" id="ARBA00001974"/>
    </source>
</evidence>
<proteinExistence type="inferred from homology"/>
<evidence type="ECO:0000259" key="6">
    <source>
        <dbReference type="Pfam" id="PF07992"/>
    </source>
</evidence>
<dbReference type="Gene3D" id="3.50.50.100">
    <property type="match status" value="1"/>
</dbReference>
<dbReference type="SUPFAM" id="SSF51905">
    <property type="entry name" value="FAD/NAD(P)-binding domain"/>
    <property type="match status" value="1"/>
</dbReference>
<evidence type="ECO:0000256" key="2">
    <source>
        <dbReference type="ARBA" id="ARBA00005272"/>
    </source>
</evidence>
<comment type="cofactor">
    <cofactor evidence="1">
        <name>FAD</name>
        <dbReference type="ChEBI" id="CHEBI:57692"/>
    </cofactor>
</comment>
<dbReference type="PANTHER" id="PTHR42913">
    <property type="entry name" value="APOPTOSIS-INDUCING FACTOR 1"/>
    <property type="match status" value="1"/>
</dbReference>
<comment type="caution">
    <text evidence="7">The sequence shown here is derived from an EMBL/GenBank/DDBJ whole genome shotgun (WGS) entry which is preliminary data.</text>
</comment>